<keyword evidence="2" id="KW-1185">Reference proteome</keyword>
<evidence type="ECO:0000313" key="1">
    <source>
        <dbReference type="EMBL" id="MBC9130628.1"/>
    </source>
</evidence>
<gene>
    <name evidence="1" type="ORF">FcAc13_04815</name>
</gene>
<proteinExistence type="predicted"/>
<dbReference type="InterPro" id="IPR043737">
    <property type="entry name" value="DUF5682"/>
</dbReference>
<dbReference type="RefSeq" id="WP_187755067.1">
    <property type="nucleotide sequence ID" value="NZ_JABURY010000010.1"/>
</dbReference>
<reference evidence="1 2" key="1">
    <citation type="submission" date="2020-06" db="EMBL/GenBank/DDBJ databases">
        <title>Frischella cerana isolated from Apis cerana gut homogenate.</title>
        <authorList>
            <person name="Wolter L.A."/>
            <person name="Suenami S."/>
            <person name="Miyazaki R."/>
        </authorList>
    </citation>
    <scope>NUCLEOTIDE SEQUENCE [LARGE SCALE GENOMIC DNA]</scope>
    <source>
        <strain evidence="1 2">Ac13</strain>
    </source>
</reference>
<dbReference type="EMBL" id="JABURY010000010">
    <property type="protein sequence ID" value="MBC9130628.1"/>
    <property type="molecule type" value="Genomic_DNA"/>
</dbReference>
<dbReference type="Pfam" id="PF18934">
    <property type="entry name" value="DUF5682"/>
    <property type="match status" value="1"/>
</dbReference>
<comment type="caution">
    <text evidence="1">The sequence shown here is derived from an EMBL/GenBank/DDBJ whole genome shotgun (WGS) entry which is preliminary data.</text>
</comment>
<sequence>MTNSETRLPERLLKALANQQALQQEQIYFAPVRHHSPACSYAVRQLIKQVKPTHVLIEAPASFSTMLEVLYDSSIQPPIAILCQTKLSAKAGAEKIQQNNVLTEQRTHSAFYPFCDYSPEWQAMRMAKEQHAIVQFIDLPWSEQILCEKNTEQSHSLLSEVYLKHSQYIKQLQQKLHCRDHDEVWEHLFELRQYDDIANWQKFFLDTFIWCAMARLDYEPESLEAEGTSQREQYMLTAIAQLKQAQPDVSIVVVTGGFHTLGLLEGLWQNQLVFPTKSSITQFERQQKSAEQDQSWLIRYSYDRLDALNGYASGMLSPAFYQASWLSMLDYEQNPQQYGTSKSNRQKHVLQFLSIIAGQLRKRSQFDDVVGFVPLRSAIEQACLLAELRGHDGPGRFDLLDAIQSAFIKGSVHDMRSEFWQIVINCLSGNQLGHIPDGTVLPPLIHHVYTTLKTYRFKLEDTQPKLSHIDIYRKPEHRQRSRFLHLMAFLEIGFAKRLDGPDYIHGQRLSIMFEDWQYAWTPMVEANLIELSDQGTELKQIAIKKLHWQTEQLAQKGLSQSSGHAVSSVVQAALMGLQSYFRQVLNDLRYFIESDNDLDSLISCGDQLLYLWQGRTFLELNANDTLLTLLAKIPAQAFFLFERFKQSEEEQQQQNLKLLLSLRDFITNLPEPLDKKQLKQDFYQNLYRIRQGLNSAPLLRGAIDGISYIDSYLSEVELENAIKTAFAIGAEGEQATNYFLGIMQSAPELILYSTILIDSLDHLVKTWQVENFITMLPNLRCAFSQLTPKQNVILAEKIARKYGIEHEGLDLQPSEFTENDLKTAISLELLITDHIKEQHLQNWFKQ</sequence>
<dbReference type="Proteomes" id="UP000651208">
    <property type="component" value="Unassembled WGS sequence"/>
</dbReference>
<organism evidence="1 2">
    <name type="scientific">Frischella japonica</name>
    <dbReference type="NCBI Taxonomy" id="2741544"/>
    <lineage>
        <taxon>Bacteria</taxon>
        <taxon>Pseudomonadati</taxon>
        <taxon>Pseudomonadota</taxon>
        <taxon>Gammaproteobacteria</taxon>
        <taxon>Orbales</taxon>
        <taxon>Orbaceae</taxon>
        <taxon>Frischella</taxon>
    </lineage>
</organism>
<evidence type="ECO:0000313" key="2">
    <source>
        <dbReference type="Proteomes" id="UP000651208"/>
    </source>
</evidence>
<protein>
    <submittedName>
        <fullName evidence="1">4-aminobutyrate aminotransferase</fullName>
    </submittedName>
</protein>
<accession>A0ABR7QWM6</accession>
<name>A0ABR7QWM6_9GAMM</name>
<keyword evidence="1" id="KW-0032">Aminotransferase</keyword>
<keyword evidence="1" id="KW-0808">Transferase</keyword>
<dbReference type="GO" id="GO:0008483">
    <property type="term" value="F:transaminase activity"/>
    <property type="evidence" value="ECO:0007669"/>
    <property type="project" value="UniProtKB-KW"/>
</dbReference>